<feature type="compositionally biased region" description="Low complexity" evidence="1">
    <location>
        <begin position="110"/>
        <end position="120"/>
    </location>
</feature>
<dbReference type="OrthoDB" id="7585707at2"/>
<comment type="caution">
    <text evidence="2">The sequence shown here is derived from an EMBL/GenBank/DDBJ whole genome shotgun (WGS) entry which is preliminary data.</text>
</comment>
<evidence type="ECO:0000256" key="1">
    <source>
        <dbReference type="SAM" id="MobiDB-lite"/>
    </source>
</evidence>
<feature type="compositionally biased region" description="Pro residues" evidence="1">
    <location>
        <begin position="92"/>
        <end position="109"/>
    </location>
</feature>
<dbReference type="Proteomes" id="UP000282971">
    <property type="component" value="Unassembled WGS sequence"/>
</dbReference>
<name>A0A437M742_9SPHN</name>
<organism evidence="2 3">
    <name type="scientific">Sphingomonas crocodyli</name>
    <dbReference type="NCBI Taxonomy" id="1979270"/>
    <lineage>
        <taxon>Bacteria</taxon>
        <taxon>Pseudomonadati</taxon>
        <taxon>Pseudomonadota</taxon>
        <taxon>Alphaproteobacteria</taxon>
        <taxon>Sphingomonadales</taxon>
        <taxon>Sphingomonadaceae</taxon>
        <taxon>Sphingomonas</taxon>
    </lineage>
</organism>
<dbReference type="PROSITE" id="PS51257">
    <property type="entry name" value="PROKAR_LIPOPROTEIN"/>
    <property type="match status" value="1"/>
</dbReference>
<feature type="region of interest" description="Disordered" evidence="1">
    <location>
        <begin position="52"/>
        <end position="120"/>
    </location>
</feature>
<protein>
    <submittedName>
        <fullName evidence="2">Uncharacterized protein</fullName>
    </submittedName>
</protein>
<keyword evidence="3" id="KW-1185">Reference proteome</keyword>
<dbReference type="AlphaFoldDB" id="A0A437M742"/>
<accession>A0A437M742</accession>
<dbReference type="EMBL" id="SACN01000001">
    <property type="protein sequence ID" value="RVT93413.1"/>
    <property type="molecule type" value="Genomic_DNA"/>
</dbReference>
<gene>
    <name evidence="2" type="ORF">EOD43_05925</name>
</gene>
<reference evidence="2 3" key="1">
    <citation type="submission" date="2019-01" db="EMBL/GenBank/DDBJ databases">
        <authorList>
            <person name="Chen W.-M."/>
        </authorList>
    </citation>
    <scope>NUCLEOTIDE SEQUENCE [LARGE SCALE GENOMIC DNA]</scope>
    <source>
        <strain evidence="2 3">CCP-7</strain>
    </source>
</reference>
<dbReference type="RefSeq" id="WP_127741996.1">
    <property type="nucleotide sequence ID" value="NZ_SACN01000001.1"/>
</dbReference>
<evidence type="ECO:0000313" key="2">
    <source>
        <dbReference type="EMBL" id="RVT93413.1"/>
    </source>
</evidence>
<proteinExistence type="predicted"/>
<sequence length="120" mass="11920">MKRVVLIAFAALALAGCEKKAEVNPVNPDTPADPQIVDIAGLPEDRSAEITAIDASTGDASGMPRDGGKAIELPQQAASPTRDEVTVNSVAPAPPPMVVPPPVVAPAPAPAAAAPGGDAE</sequence>
<evidence type="ECO:0000313" key="3">
    <source>
        <dbReference type="Proteomes" id="UP000282971"/>
    </source>
</evidence>